<proteinExistence type="predicted"/>
<evidence type="ECO:0000256" key="1">
    <source>
        <dbReference type="SAM" id="SignalP"/>
    </source>
</evidence>
<evidence type="ECO:0000313" key="5">
    <source>
        <dbReference type="Proteomes" id="UP000290545"/>
    </source>
</evidence>
<dbReference type="PANTHER" id="PTHR31151">
    <property type="entry name" value="PROLINE-TRNA LIGASE (DUF1680)"/>
    <property type="match status" value="1"/>
</dbReference>
<dbReference type="GO" id="GO:0016787">
    <property type="term" value="F:hydrolase activity"/>
    <property type="evidence" value="ECO:0007669"/>
    <property type="project" value="UniProtKB-KW"/>
</dbReference>
<keyword evidence="1" id="KW-0732">Signal</keyword>
<dbReference type="Proteomes" id="UP000290545">
    <property type="component" value="Unassembled WGS sequence"/>
</dbReference>
<feature type="domain" description="Non-reducing end beta-L-arabinofuranosidase-like GH127 middle" evidence="3">
    <location>
        <begin position="439"/>
        <end position="533"/>
    </location>
</feature>
<feature type="signal peptide" evidence="1">
    <location>
        <begin position="1"/>
        <end position="26"/>
    </location>
</feature>
<dbReference type="Pfam" id="PF07944">
    <property type="entry name" value="Beta-AFase-like_GH127_cat"/>
    <property type="match status" value="1"/>
</dbReference>
<feature type="domain" description="Non-reducing end beta-L-arabinofuranosidase-like GH127 catalytic" evidence="2">
    <location>
        <begin position="50"/>
        <end position="428"/>
    </location>
</feature>
<name>A0A4Q1DBJ6_9BACT</name>
<evidence type="ECO:0000259" key="2">
    <source>
        <dbReference type="Pfam" id="PF07944"/>
    </source>
</evidence>
<evidence type="ECO:0000259" key="3">
    <source>
        <dbReference type="Pfam" id="PF20736"/>
    </source>
</evidence>
<protein>
    <submittedName>
        <fullName evidence="4">Glycoside hydrolase family 127 protein</fullName>
    </submittedName>
</protein>
<feature type="chain" id="PRO_5020585126" evidence="1">
    <location>
        <begin position="27"/>
        <end position="643"/>
    </location>
</feature>
<reference evidence="4 5" key="1">
    <citation type="submission" date="2019-01" db="EMBL/GenBank/DDBJ databases">
        <title>Filimonas sp. strain TTM-71.</title>
        <authorList>
            <person name="Chen W.-M."/>
        </authorList>
    </citation>
    <scope>NUCLEOTIDE SEQUENCE [LARGE SCALE GENOMIC DNA]</scope>
    <source>
        <strain evidence="4 5">TTM-71</strain>
    </source>
</reference>
<dbReference type="Pfam" id="PF20736">
    <property type="entry name" value="Glyco_hydro127M"/>
    <property type="match status" value="1"/>
</dbReference>
<dbReference type="GO" id="GO:0005975">
    <property type="term" value="P:carbohydrate metabolic process"/>
    <property type="evidence" value="ECO:0007669"/>
    <property type="project" value="InterPro"/>
</dbReference>
<dbReference type="SUPFAM" id="SSF48208">
    <property type="entry name" value="Six-hairpin glycosidases"/>
    <property type="match status" value="1"/>
</dbReference>
<organism evidence="4 5">
    <name type="scientific">Filimonas effusa</name>
    <dbReference type="NCBI Taxonomy" id="2508721"/>
    <lineage>
        <taxon>Bacteria</taxon>
        <taxon>Pseudomonadati</taxon>
        <taxon>Bacteroidota</taxon>
        <taxon>Chitinophagia</taxon>
        <taxon>Chitinophagales</taxon>
        <taxon>Chitinophagaceae</taxon>
        <taxon>Filimonas</taxon>
    </lineage>
</organism>
<dbReference type="AlphaFoldDB" id="A0A4Q1DBJ6"/>
<dbReference type="EMBL" id="SDHZ01000001">
    <property type="protein sequence ID" value="RXK86831.1"/>
    <property type="molecule type" value="Genomic_DNA"/>
</dbReference>
<accession>A0A4Q1DBJ6</accession>
<sequence length="643" mass="72255">MILWNKIKLTLALLAPLCLNAQSHYAGQHAGLVAVADKLSPAVSCFNLNQVKLLDGRCLQNRQRAVNWLLSIDTKRLLHSFRTNAGIYSGNEGGYFETKKLAGWESLDCELRGHTTGHILSALALAYGATGDDVFRLKADSLVSGLAQVQSVLNQDGYLSAFPQELINRNLQGKKVWAPWYTLHKLLSGLIDQYLYTGNKQALDIAAKMAQWAYNKLQPVIPEQRTLMLRNEFGGISESFYHLYAITANPHHQWLAAFFYHNEALDPLREKQDVLDKKHANTYIPKLLGLTRDYEIQGKGQGDSIAAFFWQTVIDHHSFATGSNSDKEKFFQPGNISAHLSGYTGEGCNVYNMLKLSNRLFTHTADPRYAAYYEKALFNHIIGQQDPASGMVAYFLPMLPGAYKVYSTPDSSFWCCVGSGFENQVKYNEAIYYHTNDAVLINLFISSELNWKEKGLKLQQQTAFPENGRTLFTITEAAAEELSVRIRYPEWSANGAWIKLNGTPIKLKQDKGTYISLRRKWKAGDRIEACFPMSLQLIPANDNTSLAAIAYGPIVLAGRMGTDSLPARGTFSDPGLYNDYYTYNYHVPAGLTTTLQLSKQQLDSQVVPIHGKPLAFKTVKEGVILSPLYDIHRERYIVYWNLQ</sequence>
<dbReference type="OrthoDB" id="9757939at2"/>
<keyword evidence="5" id="KW-1185">Reference proteome</keyword>
<keyword evidence="4" id="KW-0378">Hydrolase</keyword>
<comment type="caution">
    <text evidence="4">The sequence shown here is derived from an EMBL/GenBank/DDBJ whole genome shotgun (WGS) entry which is preliminary data.</text>
</comment>
<evidence type="ECO:0000313" key="4">
    <source>
        <dbReference type="EMBL" id="RXK86831.1"/>
    </source>
</evidence>
<dbReference type="PANTHER" id="PTHR31151:SF0">
    <property type="entry name" value="PROLINE-TRNA LIGASE (DUF1680)"/>
    <property type="match status" value="1"/>
</dbReference>
<gene>
    <name evidence="4" type="ORF">ESB13_08555</name>
</gene>
<dbReference type="InterPro" id="IPR008928">
    <property type="entry name" value="6-hairpin_glycosidase_sf"/>
</dbReference>
<dbReference type="InterPro" id="IPR049046">
    <property type="entry name" value="Beta-AFase-like_GH127_middle"/>
</dbReference>
<dbReference type="RefSeq" id="WP_129002580.1">
    <property type="nucleotide sequence ID" value="NZ_SDHZ01000001.1"/>
</dbReference>
<dbReference type="InterPro" id="IPR012878">
    <property type="entry name" value="Beta-AFase-like_GH127_cat"/>
</dbReference>